<keyword evidence="2" id="KW-0328">Glycosyltransferase</keyword>
<dbReference type="GO" id="GO:0016020">
    <property type="term" value="C:membrane"/>
    <property type="evidence" value="ECO:0007669"/>
    <property type="project" value="UniProtKB-SubCell"/>
</dbReference>
<evidence type="ECO:0000256" key="4">
    <source>
        <dbReference type="ARBA" id="ARBA00022692"/>
    </source>
</evidence>
<accession>A0AA39YV15</accession>
<dbReference type="InterPro" id="IPR052427">
    <property type="entry name" value="Glycosyltrans_GT2/GT47"/>
</dbReference>
<dbReference type="EMBL" id="JAULSV010000001">
    <property type="protein sequence ID" value="KAK0658020.1"/>
    <property type="molecule type" value="Genomic_DNA"/>
</dbReference>
<feature type="transmembrane region" description="Helical" evidence="8">
    <location>
        <begin position="371"/>
        <end position="393"/>
    </location>
</feature>
<reference evidence="9" key="1">
    <citation type="submission" date="2023-06" db="EMBL/GenBank/DDBJ databases">
        <title>Genome-scale phylogeny and comparative genomics of the fungal order Sordariales.</title>
        <authorList>
            <consortium name="Lawrence Berkeley National Laboratory"/>
            <person name="Hensen N."/>
            <person name="Bonometti L."/>
            <person name="Westerberg I."/>
            <person name="Brannstrom I.O."/>
            <person name="Guillou S."/>
            <person name="Cros-Aarteil S."/>
            <person name="Calhoun S."/>
            <person name="Haridas S."/>
            <person name="Kuo A."/>
            <person name="Mondo S."/>
            <person name="Pangilinan J."/>
            <person name="Riley R."/>
            <person name="Labutti K."/>
            <person name="Andreopoulos B."/>
            <person name="Lipzen A."/>
            <person name="Chen C."/>
            <person name="Yanf M."/>
            <person name="Daum C."/>
            <person name="Ng V."/>
            <person name="Clum A."/>
            <person name="Steindorff A."/>
            <person name="Ohm R."/>
            <person name="Martin F."/>
            <person name="Silar P."/>
            <person name="Natvig D."/>
            <person name="Lalanne C."/>
            <person name="Gautier V."/>
            <person name="Ament-Velasquez S.L."/>
            <person name="Kruys A."/>
            <person name="Hutchinson M.I."/>
            <person name="Powell A.J."/>
            <person name="Barry K."/>
            <person name="Miller A.N."/>
            <person name="Grigoriev I.V."/>
            <person name="Debuchy R."/>
            <person name="Gladieux P."/>
            <person name="Thoren M.H."/>
            <person name="Johannesson H."/>
        </authorList>
    </citation>
    <scope>NUCLEOTIDE SEQUENCE</scope>
    <source>
        <strain evidence="9">SMH2532-1</strain>
    </source>
</reference>
<evidence type="ECO:0000256" key="3">
    <source>
        <dbReference type="ARBA" id="ARBA00022679"/>
    </source>
</evidence>
<dbReference type="Pfam" id="PF13641">
    <property type="entry name" value="Glyco_tranf_2_3"/>
    <property type="match status" value="1"/>
</dbReference>
<evidence type="ECO:0000256" key="2">
    <source>
        <dbReference type="ARBA" id="ARBA00022676"/>
    </source>
</evidence>
<comment type="subcellular location">
    <subcellularLocation>
        <location evidence="1">Membrane</location>
    </subcellularLocation>
</comment>
<evidence type="ECO:0000313" key="10">
    <source>
        <dbReference type="Proteomes" id="UP001174936"/>
    </source>
</evidence>
<proteinExistence type="predicted"/>
<evidence type="ECO:0000256" key="6">
    <source>
        <dbReference type="ARBA" id="ARBA00023136"/>
    </source>
</evidence>
<protein>
    <submittedName>
        <fullName evidence="9">Glycosyltransferase like family 2-domain-containing protein</fullName>
    </submittedName>
</protein>
<dbReference type="PANTHER" id="PTHR47844:SF1">
    <property type="entry name" value="EXOSTOSIN-LIKE 2"/>
    <property type="match status" value="1"/>
</dbReference>
<name>A0AA39YV15_9PEZI</name>
<evidence type="ECO:0000256" key="8">
    <source>
        <dbReference type="SAM" id="Phobius"/>
    </source>
</evidence>
<organism evidence="9 10">
    <name type="scientific">Cercophora newfieldiana</name>
    <dbReference type="NCBI Taxonomy" id="92897"/>
    <lineage>
        <taxon>Eukaryota</taxon>
        <taxon>Fungi</taxon>
        <taxon>Dikarya</taxon>
        <taxon>Ascomycota</taxon>
        <taxon>Pezizomycotina</taxon>
        <taxon>Sordariomycetes</taxon>
        <taxon>Sordariomycetidae</taxon>
        <taxon>Sordariales</taxon>
        <taxon>Lasiosphaeriaceae</taxon>
        <taxon>Cercophora</taxon>
    </lineage>
</organism>
<evidence type="ECO:0000256" key="5">
    <source>
        <dbReference type="ARBA" id="ARBA00022989"/>
    </source>
</evidence>
<dbReference type="Gene3D" id="3.90.550.10">
    <property type="entry name" value="Spore Coat Polysaccharide Biosynthesis Protein SpsA, Chain A"/>
    <property type="match status" value="1"/>
</dbReference>
<gene>
    <name evidence="9" type="ORF">B0T16DRAFT_425999</name>
</gene>
<keyword evidence="6 8" id="KW-0472">Membrane</keyword>
<evidence type="ECO:0000256" key="7">
    <source>
        <dbReference type="ARBA" id="ARBA00023180"/>
    </source>
</evidence>
<evidence type="ECO:0000256" key="1">
    <source>
        <dbReference type="ARBA" id="ARBA00004370"/>
    </source>
</evidence>
<dbReference type="Proteomes" id="UP001174936">
    <property type="component" value="Unassembled WGS sequence"/>
</dbReference>
<dbReference type="GO" id="GO:0016757">
    <property type="term" value="F:glycosyltransferase activity"/>
    <property type="evidence" value="ECO:0007669"/>
    <property type="project" value="UniProtKB-KW"/>
</dbReference>
<dbReference type="SUPFAM" id="SSF53448">
    <property type="entry name" value="Nucleotide-diphospho-sugar transferases"/>
    <property type="match status" value="1"/>
</dbReference>
<comment type="caution">
    <text evidence="9">The sequence shown here is derived from an EMBL/GenBank/DDBJ whole genome shotgun (WGS) entry which is preliminary data.</text>
</comment>
<sequence length="488" mass="55229">MSGRYHTSWQCLSRQVNNGLAPNIFTKKKAIGNALALMQIAFFTHLAISYFSRGDSALYYFLMLFAWRYARFLINVVGFFLYTPAALAANQSPTYKPSSDVTVILPTVDPEGEHFFESVVTCALNNPAEMIVVTAGNVLYGKTRVIIDSIRSRFPAVRFVVSRTQIASKREQIAHAIPLVRTRITVLLDDHVFWKPTFLASLLLPFEDSEVGIVGTNKAVRRIPGLGVWGRFWNHLGAVYLIRHNFEIRSSNAIDGGVFVVSARTCALRTPIMQDPAFIAGYTNEKFLFGMVGPLNSSDDNFCTRWCVTHNWKIKIQYTPDAEIETVVGATAPIMGKFLGQCRRWARTTWRSNSASLFSDRTIWAVQPYCVYAVFLTSFTNFALITDPALVYLLRSSDYFGSSSVATKALVAWILFTKIIKVAPYYWKHPQDVWMFPGYLAYAYAHSFIKFWALVTFWDCKWSGRNLDAIKVDPTNSDETPVEIEDKN</sequence>
<keyword evidence="10" id="KW-1185">Reference proteome</keyword>
<keyword evidence="3" id="KW-0808">Transferase</keyword>
<keyword evidence="5 8" id="KW-1133">Transmembrane helix</keyword>
<keyword evidence="7" id="KW-0325">Glycoprotein</keyword>
<keyword evidence="4 8" id="KW-0812">Transmembrane</keyword>
<dbReference type="PANTHER" id="PTHR47844">
    <property type="entry name" value="SYNTHASE CPS1, PUTATIVE (AFU_ORTHOLOGUE AFUA_7G02500)-RELATED"/>
    <property type="match status" value="1"/>
</dbReference>
<dbReference type="InterPro" id="IPR029044">
    <property type="entry name" value="Nucleotide-diphossugar_trans"/>
</dbReference>
<feature type="transmembrane region" description="Helical" evidence="8">
    <location>
        <begin position="58"/>
        <end position="82"/>
    </location>
</feature>
<evidence type="ECO:0000313" key="9">
    <source>
        <dbReference type="EMBL" id="KAK0658020.1"/>
    </source>
</evidence>
<feature type="transmembrane region" description="Helical" evidence="8">
    <location>
        <begin position="439"/>
        <end position="458"/>
    </location>
</feature>
<dbReference type="AlphaFoldDB" id="A0AA39YV15"/>
<feature type="transmembrane region" description="Helical" evidence="8">
    <location>
        <begin position="30"/>
        <end position="51"/>
    </location>
</feature>